<dbReference type="SUPFAM" id="SSF161098">
    <property type="entry name" value="MetI-like"/>
    <property type="match status" value="1"/>
</dbReference>
<dbReference type="InterPro" id="IPR000515">
    <property type="entry name" value="MetI-like"/>
</dbReference>
<evidence type="ECO:0000259" key="8">
    <source>
        <dbReference type="PROSITE" id="PS50928"/>
    </source>
</evidence>
<sequence length="293" mass="31117">MTHFPLTSTLKSSPGTLGRSVLVAIYRKPTVFLGALLILAALAAALFAPYLAPYDPEAFAVGPVLSAPQPGYWFGTDEFGRDMVSRIIWGARETLLVGLLAVSISLGFGLTFGLLAAYLGGWIEKLFMRMLDVLFSFTEILIALACVAILGPSLINATIAVGIAGIPVYGRMTYSLVLVERNKPYIESCRAMGAGHVRIILRHLIPNITPSLIVVGTIGISTAILAASGLSFLGLGAQPPSSEWGAVLAGARDYFSTAPWLLLFPGLAITLVVLGFNLLGDGVRQMLDPKQNK</sequence>
<dbReference type="AlphaFoldDB" id="A0A4Z0WB28"/>
<feature type="transmembrane region" description="Helical" evidence="7">
    <location>
        <begin position="157"/>
        <end position="179"/>
    </location>
</feature>
<dbReference type="InterPro" id="IPR035906">
    <property type="entry name" value="MetI-like_sf"/>
</dbReference>
<keyword evidence="2 7" id="KW-0813">Transport</keyword>
<dbReference type="RefSeq" id="WP_135483281.1">
    <property type="nucleotide sequence ID" value="NZ_SRMF01000003.1"/>
</dbReference>
<evidence type="ECO:0000313" key="10">
    <source>
        <dbReference type="Proteomes" id="UP000297475"/>
    </source>
</evidence>
<feature type="transmembrane region" description="Helical" evidence="7">
    <location>
        <begin position="31"/>
        <end position="52"/>
    </location>
</feature>
<keyword evidence="3" id="KW-1003">Cell membrane</keyword>
<protein>
    <submittedName>
        <fullName evidence="9">ABC transporter permease</fullName>
    </submittedName>
</protein>
<keyword evidence="5 7" id="KW-1133">Transmembrane helix</keyword>
<evidence type="ECO:0000256" key="5">
    <source>
        <dbReference type="ARBA" id="ARBA00022989"/>
    </source>
</evidence>
<dbReference type="GO" id="GO:0005886">
    <property type="term" value="C:plasma membrane"/>
    <property type="evidence" value="ECO:0007669"/>
    <property type="project" value="UniProtKB-SubCell"/>
</dbReference>
<keyword evidence="10" id="KW-1185">Reference proteome</keyword>
<dbReference type="Proteomes" id="UP000297475">
    <property type="component" value="Unassembled WGS sequence"/>
</dbReference>
<dbReference type="EMBL" id="SRMF01000003">
    <property type="protein sequence ID" value="TGG93565.1"/>
    <property type="molecule type" value="Genomic_DNA"/>
</dbReference>
<evidence type="ECO:0000256" key="3">
    <source>
        <dbReference type="ARBA" id="ARBA00022475"/>
    </source>
</evidence>
<reference evidence="9 10" key="1">
    <citation type="submission" date="2019-04" db="EMBL/GenBank/DDBJ databases">
        <title>Natronospirillum operosus gen. nov., sp. nov., a haloalkaliphilic satellite isolated from decaying biomass of laboratory culture of cyanobacterium Geitlerinema sp. and proposal of Natronospirillaceae fam. nov. and Saccharospirillaceae fam. nov.</title>
        <authorList>
            <person name="Kevbrin V."/>
            <person name="Boltyanskaya Y."/>
            <person name="Koziaeva V."/>
            <person name="Grouzdev D.S."/>
            <person name="Park M."/>
            <person name="Cho J."/>
        </authorList>
    </citation>
    <scope>NUCLEOTIDE SEQUENCE [LARGE SCALE GENOMIC DNA]</scope>
    <source>
        <strain evidence="9 10">G-116</strain>
    </source>
</reference>
<feature type="transmembrane region" description="Helical" evidence="7">
    <location>
        <begin position="212"/>
        <end position="237"/>
    </location>
</feature>
<name>A0A4Z0WB28_9GAMM</name>
<dbReference type="PANTHER" id="PTHR43386">
    <property type="entry name" value="OLIGOPEPTIDE TRANSPORT SYSTEM PERMEASE PROTEIN APPC"/>
    <property type="match status" value="1"/>
</dbReference>
<dbReference type="PANTHER" id="PTHR43386:SF25">
    <property type="entry name" value="PEPTIDE ABC TRANSPORTER PERMEASE PROTEIN"/>
    <property type="match status" value="1"/>
</dbReference>
<dbReference type="Pfam" id="PF00528">
    <property type="entry name" value="BPD_transp_1"/>
    <property type="match status" value="1"/>
</dbReference>
<comment type="caution">
    <text evidence="9">The sequence shown here is derived from an EMBL/GenBank/DDBJ whole genome shotgun (WGS) entry which is preliminary data.</text>
</comment>
<dbReference type="InterPro" id="IPR050366">
    <property type="entry name" value="BP-dependent_transpt_permease"/>
</dbReference>
<feature type="transmembrane region" description="Helical" evidence="7">
    <location>
        <begin position="95"/>
        <end position="119"/>
    </location>
</feature>
<dbReference type="CDD" id="cd06261">
    <property type="entry name" value="TM_PBP2"/>
    <property type="match status" value="1"/>
</dbReference>
<evidence type="ECO:0000256" key="7">
    <source>
        <dbReference type="RuleBase" id="RU363032"/>
    </source>
</evidence>
<comment type="subcellular location">
    <subcellularLocation>
        <location evidence="1 7">Cell membrane</location>
        <topology evidence="1 7">Multi-pass membrane protein</topology>
    </subcellularLocation>
</comment>
<keyword evidence="4 7" id="KW-0812">Transmembrane</keyword>
<keyword evidence="6 7" id="KW-0472">Membrane</keyword>
<proteinExistence type="inferred from homology"/>
<evidence type="ECO:0000313" key="9">
    <source>
        <dbReference type="EMBL" id="TGG93565.1"/>
    </source>
</evidence>
<dbReference type="Gene3D" id="1.10.3720.10">
    <property type="entry name" value="MetI-like"/>
    <property type="match status" value="1"/>
</dbReference>
<accession>A0A4Z0WB28</accession>
<feature type="transmembrane region" description="Helical" evidence="7">
    <location>
        <begin position="131"/>
        <end position="151"/>
    </location>
</feature>
<dbReference type="GO" id="GO:0055085">
    <property type="term" value="P:transmembrane transport"/>
    <property type="evidence" value="ECO:0007669"/>
    <property type="project" value="InterPro"/>
</dbReference>
<evidence type="ECO:0000256" key="2">
    <source>
        <dbReference type="ARBA" id="ARBA00022448"/>
    </source>
</evidence>
<comment type="similarity">
    <text evidence="7">Belongs to the binding-protein-dependent transport system permease family.</text>
</comment>
<dbReference type="OrthoDB" id="9766870at2"/>
<evidence type="ECO:0000256" key="1">
    <source>
        <dbReference type="ARBA" id="ARBA00004651"/>
    </source>
</evidence>
<gene>
    <name evidence="9" type="ORF">E4656_11010</name>
</gene>
<evidence type="ECO:0000256" key="6">
    <source>
        <dbReference type="ARBA" id="ARBA00023136"/>
    </source>
</evidence>
<organism evidence="9 10">
    <name type="scientific">Natronospirillum operosum</name>
    <dbReference type="NCBI Taxonomy" id="2759953"/>
    <lineage>
        <taxon>Bacteria</taxon>
        <taxon>Pseudomonadati</taxon>
        <taxon>Pseudomonadota</taxon>
        <taxon>Gammaproteobacteria</taxon>
        <taxon>Oceanospirillales</taxon>
        <taxon>Natronospirillaceae</taxon>
        <taxon>Natronospirillum</taxon>
    </lineage>
</organism>
<evidence type="ECO:0000256" key="4">
    <source>
        <dbReference type="ARBA" id="ARBA00022692"/>
    </source>
</evidence>
<dbReference type="PROSITE" id="PS50928">
    <property type="entry name" value="ABC_TM1"/>
    <property type="match status" value="1"/>
</dbReference>
<feature type="domain" description="ABC transmembrane type-1" evidence="8">
    <location>
        <begin position="91"/>
        <end position="280"/>
    </location>
</feature>
<feature type="transmembrane region" description="Helical" evidence="7">
    <location>
        <begin position="257"/>
        <end position="280"/>
    </location>
</feature>